<dbReference type="AlphaFoldDB" id="A0AB74DE27"/>
<feature type="domain" description="Type I restriction modification DNA specificity" evidence="4">
    <location>
        <begin position="198"/>
        <end position="350"/>
    </location>
</feature>
<dbReference type="PANTHER" id="PTHR30408:SF12">
    <property type="entry name" value="TYPE I RESTRICTION ENZYME MJAVIII SPECIFICITY SUBUNIT"/>
    <property type="match status" value="1"/>
</dbReference>
<dbReference type="InterPro" id="IPR000055">
    <property type="entry name" value="Restrct_endonuc_typeI_TRD"/>
</dbReference>
<name>A0AB74DE27_9BURK</name>
<evidence type="ECO:0000256" key="2">
    <source>
        <dbReference type="ARBA" id="ARBA00022747"/>
    </source>
</evidence>
<dbReference type="PANTHER" id="PTHR30408">
    <property type="entry name" value="TYPE-1 RESTRICTION ENZYME ECOKI SPECIFICITY PROTEIN"/>
    <property type="match status" value="1"/>
</dbReference>
<evidence type="ECO:0000259" key="4">
    <source>
        <dbReference type="Pfam" id="PF01420"/>
    </source>
</evidence>
<evidence type="ECO:0000256" key="1">
    <source>
        <dbReference type="ARBA" id="ARBA00010923"/>
    </source>
</evidence>
<dbReference type="RefSeq" id="WP_095412616.1">
    <property type="nucleotide sequence ID" value="NZ_NQMX01000011.1"/>
</dbReference>
<dbReference type="GO" id="GO:0004519">
    <property type="term" value="F:endonuclease activity"/>
    <property type="evidence" value="ECO:0007669"/>
    <property type="project" value="UniProtKB-KW"/>
</dbReference>
<keyword evidence="5" id="KW-0540">Nuclease</keyword>
<protein>
    <submittedName>
        <fullName evidence="5">Restriction endonuclease subunit S</fullName>
    </submittedName>
</protein>
<dbReference type="InterPro" id="IPR044946">
    <property type="entry name" value="Restrct_endonuc_typeI_TRD_sf"/>
</dbReference>
<comment type="similarity">
    <text evidence="1">Belongs to the type-I restriction system S methylase family.</text>
</comment>
<dbReference type="EMBL" id="QTNY01000002">
    <property type="protein sequence ID" value="RQP83438.1"/>
    <property type="molecule type" value="Genomic_DNA"/>
</dbReference>
<dbReference type="CDD" id="cd17282">
    <property type="entry name" value="RMtype1_S_Eco16444ORF1681_TRD1-CR1_like"/>
    <property type="match status" value="1"/>
</dbReference>
<dbReference type="InterPro" id="IPR052021">
    <property type="entry name" value="Type-I_RS_S_subunit"/>
</dbReference>
<comment type="caution">
    <text evidence="5">The sequence shown here is derived from an EMBL/GenBank/DDBJ whole genome shotgun (WGS) entry which is preliminary data.</text>
</comment>
<keyword evidence="5" id="KW-0378">Hydrolase</keyword>
<gene>
    <name evidence="5" type="ORF">DF015_04715</name>
</gene>
<reference evidence="5 6" key="1">
    <citation type="submission" date="2018-08" db="EMBL/GenBank/DDBJ databases">
        <title>Comparative analysis of Burkholderia isolates from Puerto Rico.</title>
        <authorList>
            <person name="Hall C."/>
            <person name="Sahl J."/>
            <person name="Wagner D."/>
        </authorList>
    </citation>
    <scope>NUCLEOTIDE SEQUENCE [LARGE SCALE GENOMIC DNA]</scope>
    <source>
        <strain evidence="5 6">Bp8964</strain>
    </source>
</reference>
<dbReference type="Proteomes" id="UP000273734">
    <property type="component" value="Unassembled WGS sequence"/>
</dbReference>
<evidence type="ECO:0000256" key="3">
    <source>
        <dbReference type="ARBA" id="ARBA00023125"/>
    </source>
</evidence>
<keyword evidence="3" id="KW-0238">DNA-binding</keyword>
<dbReference type="Gene3D" id="3.90.220.20">
    <property type="entry name" value="DNA methylase specificity domains"/>
    <property type="match status" value="2"/>
</dbReference>
<feature type="domain" description="Type I restriction modification DNA specificity" evidence="4">
    <location>
        <begin position="90"/>
        <end position="174"/>
    </location>
</feature>
<keyword evidence="5" id="KW-0255">Endonuclease</keyword>
<accession>A0AB74DE27</accession>
<dbReference type="GO" id="GO:0003677">
    <property type="term" value="F:DNA binding"/>
    <property type="evidence" value="ECO:0007669"/>
    <property type="project" value="UniProtKB-KW"/>
</dbReference>
<evidence type="ECO:0000313" key="6">
    <source>
        <dbReference type="Proteomes" id="UP000273734"/>
    </source>
</evidence>
<organism evidence="5 6">
    <name type="scientific">Burkholderia ubonensis</name>
    <dbReference type="NCBI Taxonomy" id="101571"/>
    <lineage>
        <taxon>Bacteria</taxon>
        <taxon>Pseudomonadati</taxon>
        <taxon>Pseudomonadota</taxon>
        <taxon>Betaproteobacteria</taxon>
        <taxon>Burkholderiales</taxon>
        <taxon>Burkholderiaceae</taxon>
        <taxon>Burkholderia</taxon>
        <taxon>Burkholderia cepacia complex</taxon>
    </lineage>
</organism>
<dbReference type="Pfam" id="PF01420">
    <property type="entry name" value="Methylase_S"/>
    <property type="match status" value="2"/>
</dbReference>
<dbReference type="GO" id="GO:0009307">
    <property type="term" value="P:DNA restriction-modification system"/>
    <property type="evidence" value="ECO:0007669"/>
    <property type="project" value="UniProtKB-KW"/>
</dbReference>
<proteinExistence type="inferred from homology"/>
<keyword evidence="2" id="KW-0680">Restriction system</keyword>
<dbReference type="SUPFAM" id="SSF116734">
    <property type="entry name" value="DNA methylase specificity domain"/>
    <property type="match status" value="2"/>
</dbReference>
<evidence type="ECO:0000313" key="5">
    <source>
        <dbReference type="EMBL" id="RQP83438.1"/>
    </source>
</evidence>
<sequence>MKASETAEIRELISKVSSWNPAASKDEGTFTYIDLSAIDQDRKVINGARDIPCAEAPSRARQVVQAGDILVSTVRPNLNGVAVVPDDLHGATASTGFCVLRPRAELLDGRYLFHWVKGAAFIQDMVKKATGASYPAVSDRIVQSSTLPLPPIEEQRRIAAILDKVDELRAKRKEALVLLNNMVQSIFVDMFGDPVKNPKGWPMAKLGDVGTLDRGVSKHRPRNDPKLLDGPYPLVQTGDVANSGGYIESSSGTYSEAGLRQSRLWRAGTLCITIAANIAKTGILEFDACFPDSVVGFVASDRATIEYVRIWLSFLQKTLEENAPEVAQKNINLAILRNLDIPLPPIEHRERFLLALDTVNGLSRRGRDAYQCTNQLFKALQSHVFHRKK</sequence>